<organism evidence="1 2">
    <name type="scientific">Acetobacter tropicalis NBRC 101654</name>
    <dbReference type="NCBI Taxonomy" id="749388"/>
    <lineage>
        <taxon>Bacteria</taxon>
        <taxon>Pseudomonadati</taxon>
        <taxon>Pseudomonadota</taxon>
        <taxon>Alphaproteobacteria</taxon>
        <taxon>Acetobacterales</taxon>
        <taxon>Acetobacteraceae</taxon>
        <taxon>Acetobacter</taxon>
    </lineage>
</organism>
<protein>
    <submittedName>
        <fullName evidence="1">Uncharacterized protein</fullName>
    </submittedName>
</protein>
<dbReference type="Proteomes" id="UP000004319">
    <property type="component" value="Unassembled WGS sequence"/>
</dbReference>
<accession>F7VJF8</accession>
<proteinExistence type="predicted"/>
<gene>
    <name evidence="1" type="ORF">ATPR_3507</name>
</gene>
<dbReference type="EMBL" id="BABS01000339">
    <property type="protein sequence ID" value="GAA10503.1"/>
    <property type="molecule type" value="Genomic_DNA"/>
</dbReference>
<dbReference type="AlphaFoldDB" id="F7VJF8"/>
<sequence length="66" mass="7152">MAMRDPGFQSLTFAAPAVRARHVGLGPGFVDKDQARGIYIGLIALPEFTLARDVRPVLLAGQHAFF</sequence>
<name>F7VJF8_9PROT</name>
<evidence type="ECO:0000313" key="2">
    <source>
        <dbReference type="Proteomes" id="UP000004319"/>
    </source>
</evidence>
<reference evidence="1 2" key="1">
    <citation type="journal article" date="2011" name="Biochem. Biophys. Res. Commun.">
        <title>Increased number of Arginine-based salt bridges contributes to the thermotolerance of thermotolerant acetic acid bacteria, Acetobacter tropicalis SKU1100.</title>
        <authorList>
            <person name="Matsutani M."/>
            <person name="Hirakawa H."/>
            <person name="Nishikura M."/>
            <person name="Soemphol W."/>
            <person name="Ali I.A.I."/>
            <person name="Yakushi T."/>
            <person name="Matsushita K."/>
        </authorList>
    </citation>
    <scope>NUCLEOTIDE SEQUENCE [LARGE SCALE GENOMIC DNA]</scope>
    <source>
        <strain evidence="1 2">NBRC 101654</strain>
    </source>
</reference>
<comment type="caution">
    <text evidence="1">The sequence shown here is derived from an EMBL/GenBank/DDBJ whole genome shotgun (WGS) entry which is preliminary data.</text>
</comment>
<evidence type="ECO:0000313" key="1">
    <source>
        <dbReference type="EMBL" id="GAA10503.1"/>
    </source>
</evidence>